<evidence type="ECO:0000313" key="2">
    <source>
        <dbReference type="EMBL" id="KAK2119289.1"/>
    </source>
</evidence>
<dbReference type="EMBL" id="JASSZA010000001">
    <property type="protein sequence ID" value="KAK2119289.1"/>
    <property type="molecule type" value="Genomic_DNA"/>
</dbReference>
<name>A0ABQ9WE37_SAGOE</name>
<comment type="caution">
    <text evidence="2">The sequence shown here is derived from an EMBL/GenBank/DDBJ whole genome shotgun (WGS) entry which is preliminary data.</text>
</comment>
<accession>A0ABQ9WE37</accession>
<sequence>MLSSLAWRAPQTPLQPLPEELSSPPSWKSVSKMLGSPARSQLLLGVLGTSCLVGPRCHAAVKCGTGFSNPLTRPRKGKEGAKEPAYRASVSSRAFPAKEGSTLRLRERLSGWNIACLDFHKLRCSPPPTQVSMPSGVAT</sequence>
<feature type="region of interest" description="Disordered" evidence="1">
    <location>
        <begin position="1"/>
        <end position="23"/>
    </location>
</feature>
<feature type="compositionally biased region" description="Low complexity" evidence="1">
    <location>
        <begin position="10"/>
        <end position="23"/>
    </location>
</feature>
<organism evidence="2 3">
    <name type="scientific">Saguinus oedipus</name>
    <name type="common">Cotton-top tamarin</name>
    <name type="synonym">Oedipomidas oedipus</name>
    <dbReference type="NCBI Taxonomy" id="9490"/>
    <lineage>
        <taxon>Eukaryota</taxon>
        <taxon>Metazoa</taxon>
        <taxon>Chordata</taxon>
        <taxon>Craniata</taxon>
        <taxon>Vertebrata</taxon>
        <taxon>Euteleostomi</taxon>
        <taxon>Mammalia</taxon>
        <taxon>Eutheria</taxon>
        <taxon>Euarchontoglires</taxon>
        <taxon>Primates</taxon>
        <taxon>Haplorrhini</taxon>
        <taxon>Platyrrhini</taxon>
        <taxon>Cebidae</taxon>
        <taxon>Callitrichinae</taxon>
        <taxon>Saguinus</taxon>
    </lineage>
</organism>
<evidence type="ECO:0000313" key="3">
    <source>
        <dbReference type="Proteomes" id="UP001266305"/>
    </source>
</evidence>
<proteinExistence type="predicted"/>
<dbReference type="Proteomes" id="UP001266305">
    <property type="component" value="Unassembled WGS sequence"/>
</dbReference>
<feature type="region of interest" description="Disordered" evidence="1">
    <location>
        <begin position="68"/>
        <end position="88"/>
    </location>
</feature>
<gene>
    <name evidence="2" type="ORF">P7K49_000675</name>
</gene>
<evidence type="ECO:0000256" key="1">
    <source>
        <dbReference type="SAM" id="MobiDB-lite"/>
    </source>
</evidence>
<protein>
    <submittedName>
        <fullName evidence="2">Uncharacterized protein</fullName>
    </submittedName>
</protein>
<keyword evidence="3" id="KW-1185">Reference proteome</keyword>
<reference evidence="2 3" key="1">
    <citation type="submission" date="2023-05" db="EMBL/GenBank/DDBJ databases">
        <title>B98-5 Cell Line De Novo Hybrid Assembly: An Optical Mapping Approach.</title>
        <authorList>
            <person name="Kananen K."/>
            <person name="Auerbach J.A."/>
            <person name="Kautto E."/>
            <person name="Blachly J.S."/>
        </authorList>
    </citation>
    <scope>NUCLEOTIDE SEQUENCE [LARGE SCALE GENOMIC DNA]</scope>
    <source>
        <strain evidence="2">B95-8</strain>
        <tissue evidence="2">Cell line</tissue>
    </source>
</reference>